<dbReference type="PANTHER" id="PTHR43798">
    <property type="entry name" value="MONOACYLGLYCEROL LIPASE"/>
    <property type="match status" value="1"/>
</dbReference>
<dbReference type="InterPro" id="IPR029058">
    <property type="entry name" value="AB_hydrolase_fold"/>
</dbReference>
<proteinExistence type="predicted"/>
<dbReference type="Gene3D" id="3.40.50.1820">
    <property type="entry name" value="alpha/beta hydrolase"/>
    <property type="match status" value="1"/>
</dbReference>
<dbReference type="EMBL" id="JAVREH010000006">
    <property type="protein sequence ID" value="MDT0261058.1"/>
    <property type="molecule type" value="Genomic_DNA"/>
</dbReference>
<dbReference type="PANTHER" id="PTHR43798:SF33">
    <property type="entry name" value="HYDROLASE, PUTATIVE (AFU_ORTHOLOGUE AFUA_2G14860)-RELATED"/>
    <property type="match status" value="1"/>
</dbReference>
<evidence type="ECO:0000313" key="3">
    <source>
        <dbReference type="Proteomes" id="UP001183176"/>
    </source>
</evidence>
<organism evidence="2 3">
    <name type="scientific">Jatrophihabitans lederbergiae</name>
    <dbReference type="NCBI Taxonomy" id="3075547"/>
    <lineage>
        <taxon>Bacteria</taxon>
        <taxon>Bacillati</taxon>
        <taxon>Actinomycetota</taxon>
        <taxon>Actinomycetes</taxon>
        <taxon>Jatrophihabitantales</taxon>
        <taxon>Jatrophihabitantaceae</taxon>
        <taxon>Jatrophihabitans</taxon>
    </lineage>
</organism>
<keyword evidence="2" id="KW-0378">Hydrolase</keyword>
<accession>A0ABU2J8L1</accession>
<dbReference type="GO" id="GO:0016787">
    <property type="term" value="F:hydrolase activity"/>
    <property type="evidence" value="ECO:0007669"/>
    <property type="project" value="UniProtKB-KW"/>
</dbReference>
<dbReference type="Proteomes" id="UP001183176">
    <property type="component" value="Unassembled WGS sequence"/>
</dbReference>
<dbReference type="InterPro" id="IPR000073">
    <property type="entry name" value="AB_hydrolase_1"/>
</dbReference>
<sequence length="258" mass="27653">MPVPTLVLLHGQPDSSASFWSLRRELTARLPATVRIVAPDRPGYGANPASATDFAGNVRWLRRWLDEIDAGPVVLAGHSWAGGMAALAAAEPDEDRVRGLVLMASVGPGCLITSDPILAFPVLGEVLAYATLGLAQPLVKRKVASVILRGQDEADRPYARASGLAMGKRPVWRSFLTEQRALMRELATINSCLGRIKVPTQVFSGTADSMIPERTPIALVDAIPDAVAVRIEGAHDLQLRRPIAVAEAMAPFVTELLE</sequence>
<dbReference type="PRINTS" id="PR00412">
    <property type="entry name" value="EPOXHYDRLASE"/>
</dbReference>
<dbReference type="InterPro" id="IPR000639">
    <property type="entry name" value="Epox_hydrolase-like"/>
</dbReference>
<reference evidence="3" key="1">
    <citation type="submission" date="2023-07" db="EMBL/GenBank/DDBJ databases">
        <title>30 novel species of actinomycetes from the DSMZ collection.</title>
        <authorList>
            <person name="Nouioui I."/>
        </authorList>
    </citation>
    <scope>NUCLEOTIDE SEQUENCE [LARGE SCALE GENOMIC DNA]</scope>
    <source>
        <strain evidence="3">DSM 44399</strain>
    </source>
</reference>
<dbReference type="Pfam" id="PF12697">
    <property type="entry name" value="Abhydrolase_6"/>
    <property type="match status" value="1"/>
</dbReference>
<gene>
    <name evidence="2" type="ORF">RM423_06580</name>
</gene>
<comment type="caution">
    <text evidence="2">The sequence shown here is derived from an EMBL/GenBank/DDBJ whole genome shotgun (WGS) entry which is preliminary data.</text>
</comment>
<dbReference type="SUPFAM" id="SSF53474">
    <property type="entry name" value="alpha/beta-Hydrolases"/>
    <property type="match status" value="1"/>
</dbReference>
<keyword evidence="3" id="KW-1185">Reference proteome</keyword>
<evidence type="ECO:0000313" key="2">
    <source>
        <dbReference type="EMBL" id="MDT0261058.1"/>
    </source>
</evidence>
<feature type="domain" description="AB hydrolase-1" evidence="1">
    <location>
        <begin position="6"/>
        <end position="248"/>
    </location>
</feature>
<protein>
    <submittedName>
        <fullName evidence="2">Alpha/beta hydrolase</fullName>
    </submittedName>
</protein>
<name>A0ABU2J8L1_9ACTN</name>
<evidence type="ECO:0000259" key="1">
    <source>
        <dbReference type="Pfam" id="PF12697"/>
    </source>
</evidence>
<dbReference type="PRINTS" id="PR00111">
    <property type="entry name" value="ABHYDROLASE"/>
</dbReference>
<dbReference type="InterPro" id="IPR050266">
    <property type="entry name" value="AB_hydrolase_sf"/>
</dbReference>
<dbReference type="RefSeq" id="WP_311422214.1">
    <property type="nucleotide sequence ID" value="NZ_JAVREH010000006.1"/>
</dbReference>